<name>A0A069PFQ9_9BURK</name>
<proteinExistence type="predicted"/>
<dbReference type="SUPFAM" id="SSF54427">
    <property type="entry name" value="NTF2-like"/>
    <property type="match status" value="1"/>
</dbReference>
<evidence type="ECO:0000259" key="1">
    <source>
        <dbReference type="Pfam" id="PF14534"/>
    </source>
</evidence>
<organism evidence="2 3">
    <name type="scientific">Caballeronia glathei</name>
    <dbReference type="NCBI Taxonomy" id="60547"/>
    <lineage>
        <taxon>Bacteria</taxon>
        <taxon>Pseudomonadati</taxon>
        <taxon>Pseudomonadota</taxon>
        <taxon>Betaproteobacteria</taxon>
        <taxon>Burkholderiales</taxon>
        <taxon>Burkholderiaceae</taxon>
        <taxon>Caballeronia</taxon>
    </lineage>
</organism>
<dbReference type="InterPro" id="IPR027843">
    <property type="entry name" value="DUF4440"/>
</dbReference>
<comment type="caution">
    <text evidence="2">The sequence shown here is derived from an EMBL/GenBank/DDBJ whole genome shotgun (WGS) entry which is preliminary data.</text>
</comment>
<dbReference type="Pfam" id="PF14534">
    <property type="entry name" value="DUF4440"/>
    <property type="match status" value="1"/>
</dbReference>
<dbReference type="AlphaFoldDB" id="A0A069PFQ9"/>
<dbReference type="Proteomes" id="UP000027466">
    <property type="component" value="Unassembled WGS sequence"/>
</dbReference>
<sequence>MDENGIRELETRLQKAMLASDVDALDALLADDLSFVDATGKVWSKADDLNAHRYGVQRIEQLDVEEQSVRVYERCAVTVTRVALRGSFGGAPFAGSLRYTRTWCEAADGWRVVAAQCSLIPF</sequence>
<feature type="domain" description="DUF4440" evidence="1">
    <location>
        <begin position="6"/>
        <end position="112"/>
    </location>
</feature>
<dbReference type="RefSeq" id="WP_035937100.1">
    <property type="nucleotide sequence ID" value="NZ_CADFFX010000030.1"/>
</dbReference>
<accession>A0A069PFQ9</accession>
<protein>
    <submittedName>
        <fullName evidence="2">Cytochrome P450 oxidoreductase</fullName>
    </submittedName>
</protein>
<gene>
    <name evidence="2" type="ORF">BG61_38875</name>
</gene>
<dbReference type="EMBL" id="JFHC01000081">
    <property type="protein sequence ID" value="KDR38644.1"/>
    <property type="molecule type" value="Genomic_DNA"/>
</dbReference>
<dbReference type="Gene3D" id="3.10.450.50">
    <property type="match status" value="1"/>
</dbReference>
<evidence type="ECO:0000313" key="3">
    <source>
        <dbReference type="Proteomes" id="UP000027466"/>
    </source>
</evidence>
<reference evidence="2 3" key="1">
    <citation type="submission" date="2014-03" db="EMBL/GenBank/DDBJ databases">
        <title>Draft Genome Sequences of Four Burkholderia Strains.</title>
        <authorList>
            <person name="Liu X.Y."/>
            <person name="Li C.X."/>
            <person name="Xu J.H."/>
        </authorList>
    </citation>
    <scope>NUCLEOTIDE SEQUENCE [LARGE SCALE GENOMIC DNA]</scope>
    <source>
        <strain evidence="2 3">DSM 50014</strain>
    </source>
</reference>
<keyword evidence="3" id="KW-1185">Reference proteome</keyword>
<evidence type="ECO:0000313" key="2">
    <source>
        <dbReference type="EMBL" id="KDR38644.1"/>
    </source>
</evidence>
<dbReference type="InterPro" id="IPR032710">
    <property type="entry name" value="NTF2-like_dom_sf"/>
</dbReference>